<comment type="caution">
    <text evidence="3">The sequence shown here is derived from an EMBL/GenBank/DDBJ whole genome shotgun (WGS) entry which is preliminary data.</text>
</comment>
<proteinExistence type="predicted"/>
<keyword evidence="4" id="KW-1185">Reference proteome</keyword>
<keyword evidence="2" id="KW-0732">Signal</keyword>
<protein>
    <recommendedName>
        <fullName evidence="5">CARDB domain-containing protein</fullName>
    </recommendedName>
</protein>
<name>A0ABV1EEM5_9FIRM</name>
<organism evidence="3 4">
    <name type="scientific">Coprococcus ammoniilyticus</name>
    <dbReference type="NCBI Taxonomy" id="2981785"/>
    <lineage>
        <taxon>Bacteria</taxon>
        <taxon>Bacillati</taxon>
        <taxon>Bacillota</taxon>
        <taxon>Clostridia</taxon>
        <taxon>Lachnospirales</taxon>
        <taxon>Lachnospiraceae</taxon>
        <taxon>Coprococcus</taxon>
    </lineage>
</organism>
<feature type="chain" id="PRO_5046317814" description="CARDB domain-containing protein" evidence="2">
    <location>
        <begin position="21"/>
        <end position="306"/>
    </location>
</feature>
<reference evidence="3 4" key="1">
    <citation type="submission" date="2024-04" db="EMBL/GenBank/DDBJ databases">
        <title>Human intestinal bacterial collection.</title>
        <authorList>
            <person name="Pauvert C."/>
            <person name="Hitch T.C.A."/>
            <person name="Clavel T."/>
        </authorList>
    </citation>
    <scope>NUCLEOTIDE SEQUENCE [LARGE SCALE GENOMIC DNA]</scope>
    <source>
        <strain evidence="3 4">CLA-AA-H141</strain>
    </source>
</reference>
<dbReference type="Proteomes" id="UP001482186">
    <property type="component" value="Unassembled WGS sequence"/>
</dbReference>
<gene>
    <name evidence="3" type="ORF">AAAT04_03025</name>
</gene>
<dbReference type="InterPro" id="IPR013783">
    <property type="entry name" value="Ig-like_fold"/>
</dbReference>
<feature type="transmembrane region" description="Helical" evidence="1">
    <location>
        <begin position="274"/>
        <end position="293"/>
    </location>
</feature>
<evidence type="ECO:0000313" key="4">
    <source>
        <dbReference type="Proteomes" id="UP001482186"/>
    </source>
</evidence>
<evidence type="ECO:0000313" key="3">
    <source>
        <dbReference type="EMBL" id="MEQ2453019.1"/>
    </source>
</evidence>
<dbReference type="PANTHER" id="PTHR35902:SF6">
    <property type="entry name" value="CONSERVED WITHIN P. AEROPHILUM"/>
    <property type="match status" value="1"/>
</dbReference>
<evidence type="ECO:0008006" key="5">
    <source>
        <dbReference type="Google" id="ProtNLM"/>
    </source>
</evidence>
<evidence type="ECO:0000256" key="1">
    <source>
        <dbReference type="SAM" id="Phobius"/>
    </source>
</evidence>
<keyword evidence="1" id="KW-0812">Transmembrane</keyword>
<dbReference type="EMBL" id="JBBNFM010000001">
    <property type="protein sequence ID" value="MEQ2453019.1"/>
    <property type="molecule type" value="Genomic_DNA"/>
</dbReference>
<keyword evidence="1" id="KW-1133">Transmembrane helix</keyword>
<accession>A0ABV1EEM5</accession>
<evidence type="ECO:0000256" key="2">
    <source>
        <dbReference type="SAM" id="SignalP"/>
    </source>
</evidence>
<sequence length="306" mass="33401">MKRILTICMACVLGFLAVFGYKDTMAFVSAAEPKVMVTDYKIKENEVVAGGTFTLEVTIKNTADKKISNLKMAVASEGGELIPASGAGTGYLASLEGGETYTFEFPMQAAANLEEKAYKLTVTDEYEDRYGNPYTVTDTIYLPVTIKQRGEITGVYAESDVTLGDSIEIMGSVSNLGASTLYNVKAKIDTRFTSEGDVYIGNIEPGKNGSIDILANTTKTTGTGGEMGKLIVTYEDKSGNVTTLEENFSISVNAPVYTDIEKVKDVQKKDYSKMIIEIVVAVVVAALIVIWIIRRRKRKKEILEEF</sequence>
<feature type="signal peptide" evidence="2">
    <location>
        <begin position="1"/>
        <end position="20"/>
    </location>
</feature>
<keyword evidence="1" id="KW-0472">Membrane</keyword>
<dbReference type="Gene3D" id="2.60.40.10">
    <property type="entry name" value="Immunoglobulins"/>
    <property type="match status" value="1"/>
</dbReference>
<dbReference type="PANTHER" id="PTHR35902">
    <property type="entry name" value="S-LAYER DOMAIN-LIKE PROTEIN-RELATED"/>
    <property type="match status" value="1"/>
</dbReference>
<dbReference type="RefSeq" id="WP_349115721.1">
    <property type="nucleotide sequence ID" value="NZ_JBBNFM010000001.1"/>
</dbReference>